<evidence type="ECO:0000256" key="2">
    <source>
        <dbReference type="SAM" id="MobiDB-lite"/>
    </source>
</evidence>
<evidence type="ECO:0000259" key="3">
    <source>
        <dbReference type="Pfam" id="PF04366"/>
    </source>
</evidence>
<dbReference type="InterPro" id="IPR007461">
    <property type="entry name" value="Ysc84_actin-binding"/>
</dbReference>
<name>A0A439D893_9PEZI</name>
<feature type="compositionally biased region" description="Basic and acidic residues" evidence="2">
    <location>
        <begin position="422"/>
        <end position="440"/>
    </location>
</feature>
<dbReference type="InterPro" id="IPR051702">
    <property type="entry name" value="SH3_domain_YSC84-like"/>
</dbReference>
<gene>
    <name evidence="4" type="ORF">EKO27_g4475</name>
</gene>
<evidence type="ECO:0000313" key="4">
    <source>
        <dbReference type="EMBL" id="RWA10627.1"/>
    </source>
</evidence>
<feature type="region of interest" description="Disordered" evidence="2">
    <location>
        <begin position="1377"/>
        <end position="1404"/>
    </location>
</feature>
<dbReference type="PANTHER" id="PTHR15629">
    <property type="entry name" value="SH3YL1 PROTEIN"/>
    <property type="match status" value="1"/>
</dbReference>
<feature type="compositionally biased region" description="Acidic residues" evidence="2">
    <location>
        <begin position="528"/>
        <end position="549"/>
    </location>
</feature>
<evidence type="ECO:0000313" key="5">
    <source>
        <dbReference type="Proteomes" id="UP000286045"/>
    </source>
</evidence>
<dbReference type="SMART" id="SM00268">
    <property type="entry name" value="ACTIN"/>
    <property type="match status" value="1"/>
</dbReference>
<sequence>MQRVSSLLPSWDRNRSSASSLTSHARKNSVEKVRGWADKIPSSRSSRQAKEAFWPATLDKECEKAARILKSFCSDGFSTPDERPGSPLTSSSTQSSSGILKKIPPRLIQNAVGLAVFTSMRSGLWTSGSGGSGILVARRLDGSWSPPSGLVLQTPSLGFVIGVDIYDCVLIINNFTVLEAFSRSKFTLGTDVILSTGPLVSLGLLENDVTWTDLSDAAITYVKAKGQFSDVKLEGTVIQERKEENERFYGMTVGVAKILSGDINQSLPQLRPLTEVLKAAEGRVDYDTTLVESLSFQPAPSDATIEHSITPLSSPSFGIPTAADPDPFGVLALEMAGVGIREAGTHLRPESSQFDYHPSPTSPVFPKVKRGSVDTAMSCSNRGSYMSSRTVGTEKSHTTDACTQTFSTTPETTPTHSQSQSEDGHQQHSSDEVQEIKEPVEVDYTQIDISSLRMLSNFPDLEETVPKASSDSISTPISINTGEKGKEIENNEAKEEKAGLRSPILAVDNENEGYADDEEDGNSSTYGPEDDEIEDGEGSEYGDESDEEEAVVFEVATAQAPTRVAMVSTQVMQAKGAVVNIPKRVPPPLPLRSPARTSRRRSQMTDVNSMVGSPLRKEFDPVEVSGGATPRASKMLEPINDATENETSHTPNSVAEPKAFEDPTDLETTLAPKFQERSAKRASHIMQAPLADEQVDLGSERKKSVGSRELEALRLPHWADSSSSESDDSDFSQDDWDPRLTRKLKQVSFTPRQNRALSRSFLRDTNPSTNDKGKGKDNAESDGPFDDPSKMSNQQGKWREDQILVICPGSQTTMAQLGCSELTPPAHRIPTRMFKDEGDEYRPYYTYKRKKIEKKTETTASTDGVNEDDEWEYVEDRDSVEGAVYPIQGNLVEEVNDANGERAGGRIVNMPAFLAFLDHVHSLLTTTYHNTPIVLMASPQWTRPDCETIARYVFEKTKTPALCLLHSAVAAQYGLKWPHMTVVDIGFEKVDVTCLYDSNIVSHKDLGFPTPVREISGGEVFTQKLLSFLKDKGFTYEMAEQLKKSPICEVLPYAPELPELMELPTESQVAISQAVVQAAAGPEVPKITEPTKPAFNTENDTENGEPKEADEGVLDVANIVTSGNTREFLAKREKEKAEKAKTKKQSKGQETEPAAVKAVRLPNSKRKTNIFHYEDLEHEDVQVPIPSSEPKPDPAAPASVEAPISDAPAATEIATSEKVKPEINSIEGDDANGELSAEPVKTVTERRTKRVRKDIEIGPERFLFADRGEISRITDTIYHAIQSIDDIYKRSACWDNIVFVGNGSRLRGLKDNIMQTLTARHLISPSTATIFTSELPSNMATPSGTGSQTPTGSFTGQLPTTSSVNPLLQAATTASLGVPGQAHAPGSNAGDGTSHHSHGQTPMSIKQAVQPTYLADWTKNGFEEAMFLGSLVAARLAYCIHNLDAATTESQRYMSLNRVDYNENGPKAIRDHSMLG</sequence>
<feature type="region of interest" description="Disordered" evidence="2">
    <location>
        <begin position="77"/>
        <end position="98"/>
    </location>
</feature>
<feature type="region of interest" description="Disordered" evidence="2">
    <location>
        <begin position="1"/>
        <end position="46"/>
    </location>
</feature>
<feature type="compositionally biased region" description="Basic and acidic residues" evidence="2">
    <location>
        <begin position="28"/>
        <end position="37"/>
    </location>
</feature>
<accession>A0A439D893</accession>
<keyword evidence="5" id="KW-1185">Reference proteome</keyword>
<protein>
    <recommendedName>
        <fullName evidence="3">Ysc84 actin-binding domain-containing protein</fullName>
    </recommendedName>
</protein>
<feature type="region of interest" description="Disordered" evidence="2">
    <location>
        <begin position="463"/>
        <end position="549"/>
    </location>
</feature>
<reference evidence="4 5" key="1">
    <citation type="submission" date="2018-12" db="EMBL/GenBank/DDBJ databases">
        <title>Draft genome sequence of Xylaria grammica IHI A82.</title>
        <authorList>
            <person name="Buettner E."/>
            <person name="Kellner H."/>
        </authorList>
    </citation>
    <scope>NUCLEOTIDE SEQUENCE [LARGE SCALE GENOMIC DNA]</scope>
    <source>
        <strain evidence="4 5">IHI A82</strain>
    </source>
</reference>
<feature type="compositionally biased region" description="Low complexity" evidence="2">
    <location>
        <begin position="85"/>
        <end position="98"/>
    </location>
</feature>
<comment type="similarity">
    <text evidence="1">Belongs to the actin family.</text>
</comment>
<feature type="compositionally biased region" description="Low complexity" evidence="2">
    <location>
        <begin position="403"/>
        <end position="421"/>
    </location>
</feature>
<dbReference type="InterPro" id="IPR004000">
    <property type="entry name" value="Actin"/>
</dbReference>
<dbReference type="Gene3D" id="3.90.640.60">
    <property type="match status" value="1"/>
</dbReference>
<dbReference type="STRING" id="363999.A0A439D893"/>
<feature type="compositionally biased region" description="Acidic residues" evidence="2">
    <location>
        <begin position="509"/>
        <end position="521"/>
    </location>
</feature>
<feature type="compositionally biased region" description="Low complexity" evidence="2">
    <location>
        <begin position="1341"/>
        <end position="1357"/>
    </location>
</feature>
<proteinExistence type="inferred from homology"/>
<feature type="region of interest" description="Disordered" evidence="2">
    <location>
        <begin position="716"/>
        <end position="735"/>
    </location>
</feature>
<evidence type="ECO:0000256" key="1">
    <source>
        <dbReference type="RuleBase" id="RU000487"/>
    </source>
</evidence>
<dbReference type="PANTHER" id="PTHR15629:SF8">
    <property type="entry name" value="DUF500 DOMAIN PROTEIN (AFU_ORTHOLOGUE AFUA_5G07310)"/>
    <property type="match status" value="1"/>
</dbReference>
<feature type="compositionally biased region" description="Basic and acidic residues" evidence="2">
    <location>
        <begin position="483"/>
        <end position="499"/>
    </location>
</feature>
<feature type="region of interest" description="Disordered" evidence="2">
    <location>
        <begin position="581"/>
        <end position="711"/>
    </location>
</feature>
<organism evidence="4 5">
    <name type="scientific">Xylaria grammica</name>
    <dbReference type="NCBI Taxonomy" id="363999"/>
    <lineage>
        <taxon>Eukaryota</taxon>
        <taxon>Fungi</taxon>
        <taxon>Dikarya</taxon>
        <taxon>Ascomycota</taxon>
        <taxon>Pezizomycotina</taxon>
        <taxon>Sordariomycetes</taxon>
        <taxon>Xylariomycetidae</taxon>
        <taxon>Xylariales</taxon>
        <taxon>Xylariaceae</taxon>
        <taxon>Xylaria</taxon>
    </lineage>
</organism>
<feature type="compositionally biased region" description="Basic and acidic residues" evidence="2">
    <location>
        <begin position="698"/>
        <end position="711"/>
    </location>
</feature>
<dbReference type="GO" id="GO:0035091">
    <property type="term" value="F:phosphatidylinositol binding"/>
    <property type="evidence" value="ECO:0007669"/>
    <property type="project" value="TreeGrafter"/>
</dbReference>
<feature type="compositionally biased region" description="Polar residues" evidence="2">
    <location>
        <begin position="467"/>
        <end position="481"/>
    </location>
</feature>
<dbReference type="CDD" id="cd11524">
    <property type="entry name" value="SYLF"/>
    <property type="match status" value="1"/>
</dbReference>
<feature type="domain" description="Ysc84 actin-binding" evidence="3">
    <location>
        <begin position="154"/>
        <end position="280"/>
    </location>
</feature>
<feature type="region of interest" description="Disordered" evidence="2">
    <location>
        <begin position="1335"/>
        <end position="1360"/>
    </location>
</feature>
<dbReference type="InterPro" id="IPR043129">
    <property type="entry name" value="ATPase_NBD"/>
</dbReference>
<dbReference type="Gene3D" id="3.30.420.40">
    <property type="match status" value="3"/>
</dbReference>
<feature type="region of interest" description="Disordered" evidence="2">
    <location>
        <begin position="384"/>
        <end position="441"/>
    </location>
</feature>
<dbReference type="Pfam" id="PF00022">
    <property type="entry name" value="Actin"/>
    <property type="match status" value="1"/>
</dbReference>
<dbReference type="Proteomes" id="UP000286045">
    <property type="component" value="Unassembled WGS sequence"/>
</dbReference>
<feature type="compositionally biased region" description="Acidic residues" evidence="2">
    <location>
        <begin position="725"/>
        <end position="735"/>
    </location>
</feature>
<feature type="region of interest" description="Disordered" evidence="2">
    <location>
        <begin position="742"/>
        <end position="797"/>
    </location>
</feature>
<feature type="compositionally biased region" description="Polar residues" evidence="2">
    <location>
        <begin position="747"/>
        <end position="770"/>
    </location>
</feature>
<dbReference type="SUPFAM" id="SSF53067">
    <property type="entry name" value="Actin-like ATPase domain"/>
    <property type="match status" value="2"/>
</dbReference>
<dbReference type="Pfam" id="PF04366">
    <property type="entry name" value="Ysc84"/>
    <property type="match status" value="1"/>
</dbReference>
<dbReference type="EMBL" id="RYZI01000107">
    <property type="protein sequence ID" value="RWA10627.1"/>
    <property type="molecule type" value="Genomic_DNA"/>
</dbReference>
<comment type="caution">
    <text evidence="4">The sequence shown here is derived from an EMBL/GenBank/DDBJ whole genome shotgun (WGS) entry which is preliminary data.</text>
</comment>
<feature type="region of interest" description="Disordered" evidence="2">
    <location>
        <begin position="1132"/>
        <end position="1155"/>
    </location>
</feature>
<feature type="region of interest" description="Disordered" evidence="2">
    <location>
        <begin position="1082"/>
        <end position="1110"/>
    </location>
</feature>